<reference evidence="1" key="2">
    <citation type="submission" date="2023-02" db="EMBL/GenBank/DDBJ databases">
        <title>'Rhodoalgimonas zhirmunskyi' gen. nov., isolated from a red alga.</title>
        <authorList>
            <person name="Nedashkovskaya O.I."/>
            <person name="Otstavnykh N.Y."/>
            <person name="Bystritskaya E.P."/>
            <person name="Balabanova L.A."/>
            <person name="Isaeva M.P."/>
        </authorList>
    </citation>
    <scope>NUCLEOTIDE SEQUENCE</scope>
    <source>
        <strain evidence="1">KCTC 52189</strain>
    </source>
</reference>
<keyword evidence="2" id="KW-1185">Reference proteome</keyword>
<dbReference type="EMBL" id="JANHAX010000009">
    <property type="protein sequence ID" value="MDQ2092403.1"/>
    <property type="molecule type" value="Genomic_DNA"/>
</dbReference>
<dbReference type="RefSeq" id="WP_306737708.1">
    <property type="nucleotide sequence ID" value="NZ_JANHAX010000009.1"/>
</dbReference>
<gene>
    <name evidence="1" type="ORF">NO357_21060</name>
</gene>
<reference evidence="1" key="1">
    <citation type="submission" date="2022-07" db="EMBL/GenBank/DDBJ databases">
        <authorList>
            <person name="Otstavnykh N."/>
            <person name="Isaeva M."/>
            <person name="Bystritskaya E."/>
        </authorList>
    </citation>
    <scope>NUCLEOTIDE SEQUENCE</scope>
    <source>
        <strain evidence="1">KCTC 52189</strain>
    </source>
</reference>
<proteinExistence type="predicted"/>
<sequence>MSSLDARLLSAHGRDDRRALVALYEEAADEAENETARGFYLTHAFVFALELGDSRADTLRARLHEMGRI</sequence>
<dbReference type="AlphaFoldDB" id="A0AAE4B5W3"/>
<comment type="caution">
    <text evidence="1">The sequence shown here is derived from an EMBL/GenBank/DDBJ whole genome shotgun (WGS) entry which is preliminary data.</text>
</comment>
<accession>A0AAE4B5W3</accession>
<evidence type="ECO:0000313" key="2">
    <source>
        <dbReference type="Proteomes" id="UP001226762"/>
    </source>
</evidence>
<name>A0AAE4B5W3_9RHOB</name>
<dbReference type="Proteomes" id="UP001226762">
    <property type="component" value="Unassembled WGS sequence"/>
</dbReference>
<evidence type="ECO:0000313" key="1">
    <source>
        <dbReference type="EMBL" id="MDQ2092403.1"/>
    </source>
</evidence>
<protein>
    <submittedName>
        <fullName evidence="1">Uncharacterized protein</fullName>
    </submittedName>
</protein>
<organism evidence="1 2">
    <name type="scientific">Marimonas arenosa</name>
    <dbReference type="NCBI Taxonomy" id="1795305"/>
    <lineage>
        <taxon>Bacteria</taxon>
        <taxon>Pseudomonadati</taxon>
        <taxon>Pseudomonadota</taxon>
        <taxon>Alphaproteobacteria</taxon>
        <taxon>Rhodobacterales</taxon>
        <taxon>Paracoccaceae</taxon>
        <taxon>Marimonas</taxon>
    </lineage>
</organism>